<dbReference type="FunFam" id="3.40.309.10:FF:000009">
    <property type="entry name" value="Aldehyde dehydrogenase A"/>
    <property type="match status" value="1"/>
</dbReference>
<dbReference type="CDD" id="cd07078">
    <property type="entry name" value="ALDH"/>
    <property type="match status" value="1"/>
</dbReference>
<dbReference type="InterPro" id="IPR015590">
    <property type="entry name" value="Aldehyde_DH_dom"/>
</dbReference>
<feature type="domain" description="Aldehyde dehydrogenase" evidence="2">
    <location>
        <begin position="37"/>
        <end position="483"/>
    </location>
</feature>
<dbReference type="GO" id="GO:0016620">
    <property type="term" value="F:oxidoreductase activity, acting on the aldehyde or oxo group of donors, NAD or NADP as acceptor"/>
    <property type="evidence" value="ECO:0007669"/>
    <property type="project" value="InterPro"/>
</dbReference>
<protein>
    <recommendedName>
        <fullName evidence="2">Aldehyde dehydrogenase domain-containing protein</fullName>
    </recommendedName>
</protein>
<name>A0A381ZRJ3_9ZZZZ</name>
<accession>A0A381ZRJ3</accession>
<dbReference type="Gene3D" id="3.40.605.10">
    <property type="entry name" value="Aldehyde Dehydrogenase, Chain A, domain 1"/>
    <property type="match status" value="1"/>
</dbReference>
<dbReference type="InterPro" id="IPR029510">
    <property type="entry name" value="Ald_DH_CS_GLU"/>
</dbReference>
<evidence type="ECO:0000256" key="1">
    <source>
        <dbReference type="ARBA" id="ARBA00023002"/>
    </source>
</evidence>
<feature type="non-terminal residue" evidence="3">
    <location>
        <position position="1"/>
    </location>
</feature>
<dbReference type="Pfam" id="PF00171">
    <property type="entry name" value="Aldedh"/>
    <property type="match status" value="1"/>
</dbReference>
<dbReference type="InterPro" id="IPR016161">
    <property type="entry name" value="Ald_DH/histidinol_DH"/>
</dbReference>
<evidence type="ECO:0000259" key="2">
    <source>
        <dbReference type="Pfam" id="PF00171"/>
    </source>
</evidence>
<dbReference type="InterPro" id="IPR016163">
    <property type="entry name" value="Ald_DH_C"/>
</dbReference>
<evidence type="ECO:0000313" key="3">
    <source>
        <dbReference type="EMBL" id="SVA91373.1"/>
    </source>
</evidence>
<reference evidence="3" key="1">
    <citation type="submission" date="2018-05" db="EMBL/GenBank/DDBJ databases">
        <authorList>
            <person name="Lanie J.A."/>
            <person name="Ng W.-L."/>
            <person name="Kazmierczak K.M."/>
            <person name="Andrzejewski T.M."/>
            <person name="Davidsen T.M."/>
            <person name="Wayne K.J."/>
            <person name="Tettelin H."/>
            <person name="Glass J.I."/>
            <person name="Rusch D."/>
            <person name="Podicherti R."/>
            <person name="Tsui H.-C.T."/>
            <person name="Winkler M.E."/>
        </authorList>
    </citation>
    <scope>NUCLEOTIDE SEQUENCE</scope>
</reference>
<dbReference type="EMBL" id="UINC01022214">
    <property type="protein sequence ID" value="SVA91373.1"/>
    <property type="molecule type" value="Genomic_DNA"/>
</dbReference>
<dbReference type="PROSITE" id="PS00687">
    <property type="entry name" value="ALDEHYDE_DEHYDR_GLU"/>
    <property type="match status" value="1"/>
</dbReference>
<proteinExistence type="predicted"/>
<dbReference type="PANTHER" id="PTHR42804:SF1">
    <property type="entry name" value="ALDEHYDE DEHYDROGENASE-RELATED"/>
    <property type="match status" value="1"/>
</dbReference>
<gene>
    <name evidence="3" type="ORF">METZ01_LOCUS144227</name>
</gene>
<dbReference type="AlphaFoldDB" id="A0A381ZRJ3"/>
<dbReference type="InterPro" id="IPR016162">
    <property type="entry name" value="Ald_DH_N"/>
</dbReference>
<dbReference type="Gene3D" id="3.40.309.10">
    <property type="entry name" value="Aldehyde Dehydrogenase, Chain A, domain 2"/>
    <property type="match status" value="1"/>
</dbReference>
<dbReference type="SUPFAM" id="SSF53720">
    <property type="entry name" value="ALDH-like"/>
    <property type="match status" value="1"/>
</dbReference>
<keyword evidence="1" id="KW-0560">Oxidoreductase</keyword>
<dbReference type="PANTHER" id="PTHR42804">
    <property type="entry name" value="ALDEHYDE DEHYDROGENASE"/>
    <property type="match status" value="1"/>
</dbReference>
<organism evidence="3">
    <name type="scientific">marine metagenome</name>
    <dbReference type="NCBI Taxonomy" id="408172"/>
    <lineage>
        <taxon>unclassified sequences</taxon>
        <taxon>metagenomes</taxon>
        <taxon>ecological metagenomes</taxon>
    </lineage>
</organism>
<sequence length="487" mass="53412">LDFFLQPSCHLIHLSRSFNVSSLTTMLQHLRLLLMPTLKSYNPSTGSIVGEVPITDPKNIPEMVENSRNVLPLWKRLGHSGRSELLTQAYKDIKAREEELASLITREMGKPIREGLIEARSLTSHIEVELKEVEEAVAPETFSDKRNSSTVYRDPLGVCAAITPWNFPLSMPSWMVVPALATGNVVLLKPSEETPLCGQEFVSILNNHLPEGVLTVIHGADEQGKKLVESNVDLIAFTGSRETGKDILQSASHTFKRVMLEMGGKDPLIILENADLEKAARFACFNSFRNSGQVCVSTERIFVPEKVAEEFESLLVKTVGELKIGDGLNETTTLGPMINSKQRDHVLSQIEEAVHEGARILLGGKGHQDNFVKPTVLTNVKESMSIARDETFGPVACVTRVSSVEEAIQNANATPFGLGAVVFGEDEVETSSVARELTAGMIGINQGVAPCMRGTPWVGARESGYGFHKSKDGHRQFTQTRVVTKRS</sequence>